<proteinExistence type="predicted"/>
<dbReference type="Proteomes" id="UP000664991">
    <property type="component" value="Unassembled WGS sequence"/>
</dbReference>
<evidence type="ECO:0000313" key="2">
    <source>
        <dbReference type="Proteomes" id="UP000664991"/>
    </source>
</evidence>
<sequence length="120" mass="13702">MRREIRPLQSRCLRGLHCRTLRLASFEGLVIAKVNYCSGSINSVPDHVHTRHFTSARQNWKELLPSLMGENEALYWPLSEKLKISLFSASVPNPMTLISSQAFASPPSWRKSERSFKGYP</sequence>
<protein>
    <submittedName>
        <fullName evidence="1">Uncharacterized protein</fullName>
    </submittedName>
</protein>
<organism evidence="1 2">
    <name type="scientific">Ovis aries</name>
    <name type="common">Sheep</name>
    <dbReference type="NCBI Taxonomy" id="9940"/>
    <lineage>
        <taxon>Eukaryota</taxon>
        <taxon>Metazoa</taxon>
        <taxon>Chordata</taxon>
        <taxon>Craniata</taxon>
        <taxon>Vertebrata</taxon>
        <taxon>Euteleostomi</taxon>
        <taxon>Mammalia</taxon>
        <taxon>Eutheria</taxon>
        <taxon>Laurasiatheria</taxon>
        <taxon>Artiodactyla</taxon>
        <taxon>Ruminantia</taxon>
        <taxon>Pecora</taxon>
        <taxon>Bovidae</taxon>
        <taxon>Caprinae</taxon>
        <taxon>Ovis</taxon>
    </lineage>
</organism>
<accession>A0A836AMX6</accession>
<name>A0A836AMX6_SHEEP</name>
<reference evidence="1 2" key="1">
    <citation type="submission" date="2020-12" db="EMBL/GenBank/DDBJ databases">
        <title>De novo assembly of Tibetan sheep genome.</title>
        <authorList>
            <person name="Li X."/>
        </authorList>
    </citation>
    <scope>NUCLEOTIDE SEQUENCE [LARGE SCALE GENOMIC DNA]</scope>
    <source>
        <tissue evidence="1">Heart</tissue>
    </source>
</reference>
<dbReference type="AlphaFoldDB" id="A0A836AMX6"/>
<gene>
    <name evidence="1" type="ORF">JEQ12_009192</name>
</gene>
<dbReference type="EMBL" id="JAEMGP010000002">
    <property type="protein sequence ID" value="KAG5213406.1"/>
    <property type="molecule type" value="Genomic_DNA"/>
</dbReference>
<comment type="caution">
    <text evidence="1">The sequence shown here is derived from an EMBL/GenBank/DDBJ whole genome shotgun (WGS) entry which is preliminary data.</text>
</comment>
<evidence type="ECO:0000313" key="1">
    <source>
        <dbReference type="EMBL" id="KAG5213406.1"/>
    </source>
</evidence>